<dbReference type="RefSeq" id="WP_010769348.1">
    <property type="nucleotide sequence ID" value="NZ_ASWE01000001.1"/>
</dbReference>
<dbReference type="SUPFAM" id="SSF53649">
    <property type="entry name" value="Alkaline phosphatase-like"/>
    <property type="match status" value="1"/>
</dbReference>
<dbReference type="eggNOG" id="COG3119">
    <property type="taxonomic scope" value="Bacteria"/>
</dbReference>
<reference evidence="4 5" key="1">
    <citation type="submission" date="2013-02" db="EMBL/GenBank/DDBJ databases">
        <title>The Genome Sequence of Enterococcus phoeniculicola BAA-412.</title>
        <authorList>
            <consortium name="The Broad Institute Genome Sequencing Platform"/>
            <consortium name="The Broad Institute Genome Sequencing Center for Infectious Disease"/>
            <person name="Earl A.M."/>
            <person name="Gilmore M.S."/>
            <person name="Lebreton F."/>
            <person name="Walker B."/>
            <person name="Young S.K."/>
            <person name="Zeng Q."/>
            <person name="Gargeya S."/>
            <person name="Fitzgerald M."/>
            <person name="Haas B."/>
            <person name="Abouelleil A."/>
            <person name="Alvarado L."/>
            <person name="Arachchi H.M."/>
            <person name="Berlin A.M."/>
            <person name="Chapman S.B."/>
            <person name="Dewar J."/>
            <person name="Goldberg J."/>
            <person name="Griggs A."/>
            <person name="Gujja S."/>
            <person name="Hansen M."/>
            <person name="Howarth C."/>
            <person name="Imamovic A."/>
            <person name="Larimer J."/>
            <person name="McCowan C."/>
            <person name="Murphy C."/>
            <person name="Neiman D."/>
            <person name="Pearson M."/>
            <person name="Priest M."/>
            <person name="Roberts A."/>
            <person name="Saif S."/>
            <person name="Shea T."/>
            <person name="Sisk P."/>
            <person name="Sykes S."/>
            <person name="Wortman J."/>
            <person name="Nusbaum C."/>
            <person name="Birren B."/>
        </authorList>
    </citation>
    <scope>NUCLEOTIDE SEQUENCE [LARGE SCALE GENOMIC DNA]</scope>
    <source>
        <strain evidence="4 5">ATCC BAA-412</strain>
    </source>
</reference>
<sequence>MKKKKNIIWFFVDQLRREAISINGDENVSTPNIDNLAKQGVNFTNAVGGYPLCCPCRSAILSGQYPQKTNVTGHERQLDRRLPLISDAFNSQGYDTIYFGKWHLEGIKENQHKAIIPREGRGHFKTFIGYENNNSPFDVYVHGHRGKKEIPSIKLPEYEPISLVNLAIQEVKTYSKRKQDGNETPFFMVISMQPPHDPYVAPAQNVAHYPPSKIQFKQNVPPYVSLRKSVANDLSGYYGAIESIDEQLGRLIEQLKSEDMLEDTHILFFSDHGDMHGSHGQFRKTNPYEEAIGVPFIIGGAKPLSYEGYKSGSSDVLVNHVDIAKTSLGLCQLPIPNEMVGTDFSFLRLEERPISEPKDSVFLQSIIPTMHGSSVDKPWRGIVTDDGWKYICFESQEWLLFNLVNDPLELTNLVHDSDYRDIRVKLNQRLVQWIQETDDCFFVPKVV</sequence>
<dbReference type="Gene3D" id="3.40.720.10">
    <property type="entry name" value="Alkaline Phosphatase, subunit A"/>
    <property type="match status" value="1"/>
</dbReference>
<name>R3W4B1_9ENTE</name>
<dbReference type="PANTHER" id="PTHR42693">
    <property type="entry name" value="ARYLSULFATASE FAMILY MEMBER"/>
    <property type="match status" value="1"/>
</dbReference>
<dbReference type="EMBL" id="AJAT01000017">
    <property type="protein sequence ID" value="EOL42361.1"/>
    <property type="molecule type" value="Genomic_DNA"/>
</dbReference>
<dbReference type="InterPro" id="IPR050738">
    <property type="entry name" value="Sulfatase"/>
</dbReference>
<dbReference type="OrthoDB" id="9762324at2"/>
<dbReference type="AlphaFoldDB" id="R3W4B1"/>
<keyword evidence="5" id="KW-1185">Reference proteome</keyword>
<dbReference type="Proteomes" id="UP000013785">
    <property type="component" value="Unassembled WGS sequence"/>
</dbReference>
<organism evidence="4 5">
    <name type="scientific">Enterococcus phoeniculicola ATCC BAA-412</name>
    <dbReference type="NCBI Taxonomy" id="1158610"/>
    <lineage>
        <taxon>Bacteria</taxon>
        <taxon>Bacillati</taxon>
        <taxon>Bacillota</taxon>
        <taxon>Bacilli</taxon>
        <taxon>Lactobacillales</taxon>
        <taxon>Enterococcaceae</taxon>
        <taxon>Enterococcus</taxon>
    </lineage>
</organism>
<feature type="domain" description="Sulfatase N-terminal" evidence="3">
    <location>
        <begin position="5"/>
        <end position="331"/>
    </location>
</feature>
<evidence type="ECO:0000256" key="1">
    <source>
        <dbReference type="ARBA" id="ARBA00008779"/>
    </source>
</evidence>
<dbReference type="STRING" id="154621.RV11_GL001910"/>
<evidence type="ECO:0000313" key="5">
    <source>
        <dbReference type="Proteomes" id="UP000013785"/>
    </source>
</evidence>
<gene>
    <name evidence="4" type="ORF">UC3_02713</name>
</gene>
<proteinExistence type="inferred from homology"/>
<dbReference type="PANTHER" id="PTHR42693:SF53">
    <property type="entry name" value="ENDO-4-O-SULFATASE"/>
    <property type="match status" value="1"/>
</dbReference>
<dbReference type="InterPro" id="IPR000917">
    <property type="entry name" value="Sulfatase_N"/>
</dbReference>
<dbReference type="CDD" id="cd16034">
    <property type="entry name" value="sulfatase_like"/>
    <property type="match status" value="1"/>
</dbReference>
<evidence type="ECO:0000256" key="2">
    <source>
        <dbReference type="ARBA" id="ARBA00022801"/>
    </source>
</evidence>
<evidence type="ECO:0000259" key="3">
    <source>
        <dbReference type="Pfam" id="PF00884"/>
    </source>
</evidence>
<evidence type="ECO:0000313" key="4">
    <source>
        <dbReference type="EMBL" id="EOL42361.1"/>
    </source>
</evidence>
<accession>R3W4B1</accession>
<comment type="caution">
    <text evidence="4">The sequence shown here is derived from an EMBL/GenBank/DDBJ whole genome shotgun (WGS) entry which is preliminary data.</text>
</comment>
<dbReference type="Pfam" id="PF00884">
    <property type="entry name" value="Sulfatase"/>
    <property type="match status" value="1"/>
</dbReference>
<dbReference type="InterPro" id="IPR017850">
    <property type="entry name" value="Alkaline_phosphatase_core_sf"/>
</dbReference>
<protein>
    <recommendedName>
        <fullName evidence="3">Sulfatase N-terminal domain-containing protein</fullName>
    </recommendedName>
</protein>
<keyword evidence="2" id="KW-0378">Hydrolase</keyword>
<dbReference type="GO" id="GO:0004065">
    <property type="term" value="F:arylsulfatase activity"/>
    <property type="evidence" value="ECO:0007669"/>
    <property type="project" value="TreeGrafter"/>
</dbReference>
<dbReference type="PATRIC" id="fig|1158610.3.peg.2695"/>
<comment type="similarity">
    <text evidence="1">Belongs to the sulfatase family.</text>
</comment>
<dbReference type="HOGENOM" id="CLU_006332_9_3_9"/>